<dbReference type="EMBL" id="LSRX01003039">
    <property type="protein sequence ID" value="OLP74917.1"/>
    <property type="molecule type" value="Genomic_DNA"/>
</dbReference>
<proteinExistence type="predicted"/>
<reference evidence="2 3" key="1">
    <citation type="submission" date="2016-02" db="EMBL/GenBank/DDBJ databases">
        <title>Genome analysis of coral dinoflagellate symbionts highlights evolutionary adaptations to a symbiotic lifestyle.</title>
        <authorList>
            <person name="Aranda M."/>
            <person name="Li Y."/>
            <person name="Liew Y.J."/>
            <person name="Baumgarten S."/>
            <person name="Simakov O."/>
            <person name="Wilson M."/>
            <person name="Piel J."/>
            <person name="Ashoor H."/>
            <person name="Bougouffa S."/>
            <person name="Bajic V.B."/>
            <person name="Ryu T."/>
            <person name="Ravasi T."/>
            <person name="Bayer T."/>
            <person name="Micklem G."/>
            <person name="Kim H."/>
            <person name="Bhak J."/>
            <person name="Lajeunesse T.C."/>
            <person name="Voolstra C.R."/>
        </authorList>
    </citation>
    <scope>NUCLEOTIDE SEQUENCE [LARGE SCALE GENOMIC DNA]</scope>
    <source>
        <strain evidence="2 3">CCMP2467</strain>
    </source>
</reference>
<feature type="compositionally biased region" description="Polar residues" evidence="1">
    <location>
        <begin position="91"/>
        <end position="105"/>
    </location>
</feature>
<name>A0A1Q9BW52_SYMMI</name>
<feature type="region of interest" description="Disordered" evidence="1">
    <location>
        <begin position="88"/>
        <end position="125"/>
    </location>
</feature>
<organism evidence="2 3">
    <name type="scientific">Symbiodinium microadriaticum</name>
    <name type="common">Dinoflagellate</name>
    <name type="synonym">Zooxanthella microadriatica</name>
    <dbReference type="NCBI Taxonomy" id="2951"/>
    <lineage>
        <taxon>Eukaryota</taxon>
        <taxon>Sar</taxon>
        <taxon>Alveolata</taxon>
        <taxon>Dinophyceae</taxon>
        <taxon>Suessiales</taxon>
        <taxon>Symbiodiniaceae</taxon>
        <taxon>Symbiodinium</taxon>
    </lineage>
</organism>
<gene>
    <name evidence="2" type="ORF">AK812_SmicGene45398</name>
</gene>
<dbReference type="AlphaFoldDB" id="A0A1Q9BW52"/>
<evidence type="ECO:0000313" key="3">
    <source>
        <dbReference type="Proteomes" id="UP000186817"/>
    </source>
</evidence>
<evidence type="ECO:0000256" key="1">
    <source>
        <dbReference type="SAM" id="MobiDB-lite"/>
    </source>
</evidence>
<dbReference type="Proteomes" id="UP000186817">
    <property type="component" value="Unassembled WGS sequence"/>
</dbReference>
<comment type="caution">
    <text evidence="2">The sequence shown here is derived from an EMBL/GenBank/DDBJ whole genome shotgun (WGS) entry which is preliminary data.</text>
</comment>
<protein>
    <submittedName>
        <fullName evidence="2">Uncharacterized protein</fullName>
    </submittedName>
</protein>
<accession>A0A1Q9BW52</accession>
<keyword evidence="3" id="KW-1185">Reference proteome</keyword>
<sequence>MSTSACRVGTRQPFGPAAQQLAVPLRVPARVMEGSCTLPAALDGGIADVDRTNTLLTKLHELRKTPQKSPHTMTDNIQKKVESRLLAPSSPCLSTATRDSGVNSRESTHCLTPRDGSQDESGSPVFEADKTWLTDKEIGATAESGHVAALFIFDIPVHENTDQKFLMSTHYALVTRTLAKAVDSSEVAFVGSLAFMNLQGDRWEDV</sequence>
<evidence type="ECO:0000313" key="2">
    <source>
        <dbReference type="EMBL" id="OLP74917.1"/>
    </source>
</evidence>